<reference evidence="3" key="1">
    <citation type="submission" date="2016-10" db="EMBL/GenBank/DDBJ databases">
        <authorList>
            <person name="Varghese N."/>
            <person name="Submissions S."/>
        </authorList>
    </citation>
    <scope>NUCLEOTIDE SEQUENCE [LARGE SCALE GENOMIC DNA]</scope>
    <source>
        <strain evidence="3">DSM 45459</strain>
    </source>
</reference>
<evidence type="ECO:0000259" key="1">
    <source>
        <dbReference type="PROSITE" id="PS51186"/>
    </source>
</evidence>
<evidence type="ECO:0000313" key="3">
    <source>
        <dbReference type="Proteomes" id="UP000199301"/>
    </source>
</evidence>
<evidence type="ECO:0000313" key="2">
    <source>
        <dbReference type="EMBL" id="SDR07882.1"/>
    </source>
</evidence>
<dbReference type="STRING" id="995062.SAMN04489718_3405"/>
<dbReference type="Gene3D" id="3.40.630.30">
    <property type="match status" value="1"/>
</dbReference>
<dbReference type="Pfam" id="PF13508">
    <property type="entry name" value="Acetyltransf_7"/>
    <property type="match status" value="1"/>
</dbReference>
<sequence length="151" mass="17676">MCGFWSFRPARPEDAEWLVELKEQAMRPDLERLGVWDRERVRQRFFDEFVPANSRVVLLDDSAAGMIAVRPEPDAQWVEHFYLHPWARGRGIGGRVLSSVLELHRDHRPFRLLVVRGSAARRLYERHGFVHEHDEGVDQVLTTVEHRRAAS</sequence>
<accession>A0A1H1G3Q4</accession>
<name>A0A1H1G3Q4_9ACTN</name>
<dbReference type="InterPro" id="IPR016181">
    <property type="entry name" value="Acyl_CoA_acyltransferase"/>
</dbReference>
<dbReference type="GO" id="GO:0016747">
    <property type="term" value="F:acyltransferase activity, transferring groups other than amino-acyl groups"/>
    <property type="evidence" value="ECO:0007669"/>
    <property type="project" value="InterPro"/>
</dbReference>
<dbReference type="RefSeq" id="WP_092525486.1">
    <property type="nucleotide sequence ID" value="NZ_FNKO01000002.1"/>
</dbReference>
<dbReference type="EMBL" id="FNKO01000002">
    <property type="protein sequence ID" value="SDR07882.1"/>
    <property type="molecule type" value="Genomic_DNA"/>
</dbReference>
<dbReference type="CDD" id="cd04301">
    <property type="entry name" value="NAT_SF"/>
    <property type="match status" value="1"/>
</dbReference>
<keyword evidence="2" id="KW-0012">Acyltransferase</keyword>
<dbReference type="Proteomes" id="UP000199301">
    <property type="component" value="Unassembled WGS sequence"/>
</dbReference>
<protein>
    <submittedName>
        <fullName evidence="2">L-amino acid N-acyltransferase YncA</fullName>
    </submittedName>
</protein>
<dbReference type="PROSITE" id="PS51186">
    <property type="entry name" value="GNAT"/>
    <property type="match status" value="1"/>
</dbReference>
<dbReference type="SUPFAM" id="SSF55729">
    <property type="entry name" value="Acyl-CoA N-acyltransferases (Nat)"/>
    <property type="match status" value="1"/>
</dbReference>
<gene>
    <name evidence="2" type="ORF">SAMN04489718_3405</name>
</gene>
<feature type="domain" description="N-acetyltransferase" evidence="1">
    <location>
        <begin position="5"/>
        <end position="151"/>
    </location>
</feature>
<dbReference type="OrthoDB" id="3190820at2"/>
<proteinExistence type="predicted"/>
<organism evidence="2 3">
    <name type="scientific">Actinopolyspora saharensis</name>
    <dbReference type="NCBI Taxonomy" id="995062"/>
    <lineage>
        <taxon>Bacteria</taxon>
        <taxon>Bacillati</taxon>
        <taxon>Actinomycetota</taxon>
        <taxon>Actinomycetes</taxon>
        <taxon>Actinopolysporales</taxon>
        <taxon>Actinopolysporaceae</taxon>
        <taxon>Actinopolyspora</taxon>
    </lineage>
</organism>
<dbReference type="AlphaFoldDB" id="A0A1H1G3Q4"/>
<dbReference type="InterPro" id="IPR000182">
    <property type="entry name" value="GNAT_dom"/>
</dbReference>
<keyword evidence="2" id="KW-0808">Transferase</keyword>
<keyword evidence="3" id="KW-1185">Reference proteome</keyword>